<gene>
    <name evidence="2" type="ORF">SAMN02927937_00803</name>
</gene>
<dbReference type="InterPro" id="IPR025364">
    <property type="entry name" value="DUF4268"/>
</dbReference>
<sequence length="148" mass="18092">MFSKEEALQIKKDFWTGFANTYPRKWLLHNTRIKDVAFKFYVDNKTAQVALEIEPKDEEKRKIYYEKIESLKSILLEEFLSDAIFERNYYLPNGKLISRIWIDIDKKVSVNNKTSWQEIYDFFADKMTQFELFFYEYEDYIRDLEINT</sequence>
<dbReference type="RefSeq" id="WP_091096583.1">
    <property type="nucleotide sequence ID" value="NZ_FNXE01000007.1"/>
</dbReference>
<evidence type="ECO:0000259" key="1">
    <source>
        <dbReference type="Pfam" id="PF14088"/>
    </source>
</evidence>
<dbReference type="Proteomes" id="UP000199634">
    <property type="component" value="Unassembled WGS sequence"/>
</dbReference>
<reference evidence="2 3" key="1">
    <citation type="submission" date="2016-10" db="EMBL/GenBank/DDBJ databases">
        <authorList>
            <person name="de Groot N.N."/>
        </authorList>
    </citation>
    <scope>NUCLEOTIDE SEQUENCE [LARGE SCALE GENOMIC DNA]</scope>
    <source>
        <strain evidence="2 3">CGMCC 1.10825</strain>
    </source>
</reference>
<name>A0A1H6K2Q8_9FLAO</name>
<evidence type="ECO:0000313" key="3">
    <source>
        <dbReference type="Proteomes" id="UP000199634"/>
    </source>
</evidence>
<protein>
    <recommendedName>
        <fullName evidence="1">DUF4268 domain-containing protein</fullName>
    </recommendedName>
</protein>
<organism evidence="2 3">
    <name type="scientific">Paenimyroides marinum</name>
    <dbReference type="NCBI Taxonomy" id="1159016"/>
    <lineage>
        <taxon>Bacteria</taxon>
        <taxon>Pseudomonadati</taxon>
        <taxon>Bacteroidota</taxon>
        <taxon>Flavobacteriia</taxon>
        <taxon>Flavobacteriales</taxon>
        <taxon>Flavobacteriaceae</taxon>
        <taxon>Paenimyroides</taxon>
    </lineage>
</organism>
<proteinExistence type="predicted"/>
<evidence type="ECO:0000313" key="2">
    <source>
        <dbReference type="EMBL" id="SEH67212.1"/>
    </source>
</evidence>
<feature type="domain" description="DUF4268" evidence="1">
    <location>
        <begin position="10"/>
        <end position="137"/>
    </location>
</feature>
<dbReference type="OrthoDB" id="1467516at2"/>
<dbReference type="EMBL" id="FNXE01000007">
    <property type="protein sequence ID" value="SEH67212.1"/>
    <property type="molecule type" value="Genomic_DNA"/>
</dbReference>
<dbReference type="AlphaFoldDB" id="A0A1H6K2Q8"/>
<accession>A0A1H6K2Q8</accession>
<dbReference type="STRING" id="1159016.SAMN02927937_00803"/>
<keyword evidence="3" id="KW-1185">Reference proteome</keyword>
<dbReference type="Pfam" id="PF14088">
    <property type="entry name" value="DUF4268"/>
    <property type="match status" value="1"/>
</dbReference>